<accession>A0A1G5PBK4</accession>
<dbReference type="AlphaFoldDB" id="A0A1G5PBK4"/>
<organism evidence="1 2">
    <name type="scientific">Pseudomonas oryzihabitans</name>
    <dbReference type="NCBI Taxonomy" id="47885"/>
    <lineage>
        <taxon>Bacteria</taxon>
        <taxon>Pseudomonadati</taxon>
        <taxon>Pseudomonadota</taxon>
        <taxon>Gammaproteobacteria</taxon>
        <taxon>Pseudomonadales</taxon>
        <taxon>Pseudomonadaceae</taxon>
        <taxon>Pseudomonas</taxon>
    </lineage>
</organism>
<protein>
    <submittedName>
        <fullName evidence="1">Uncharacterized protein</fullName>
    </submittedName>
</protein>
<evidence type="ECO:0000313" key="1">
    <source>
        <dbReference type="EMBL" id="SCZ46489.1"/>
    </source>
</evidence>
<name>A0A1G5PBK4_9PSED</name>
<dbReference type="RefSeq" id="WP_074584588.1">
    <property type="nucleotide sequence ID" value="NZ_FMWB01000011.1"/>
</dbReference>
<dbReference type="EMBL" id="FMWB01000011">
    <property type="protein sequence ID" value="SCZ46489.1"/>
    <property type="molecule type" value="Genomic_DNA"/>
</dbReference>
<evidence type="ECO:0000313" key="2">
    <source>
        <dbReference type="Proteomes" id="UP000183046"/>
    </source>
</evidence>
<sequence>MTAKQHPLDADQTLSNPSAAFARAAQAAVPATPAGTFDGVSYYAFQNQPRLTLDINAAAAKVGFAKTFDANGPHYTAGSTLNEVSLIGHYEEQRTLLDGHTRGTTPGDTSLDSSIAKLTVSLTDVPTNDLNLWSHVDLSNFDGLQTFDGSQSTVGLFIDLTNAYRNDGPDVRSESAFLKTVTTGSAGDFLYVSTIAAAELDSVAALGNSRVKPLTIDTGAGGDDISAYIQQADMVINAGAGGDSIDLSIEKGVAAHNATVRGNYGHGATITLGEGRDYLIVDTLGNGTLANFDGSSSAAANRSLAANHVTITDYQASEDQLIFGFSIQKPEAVTTVADAALKGATSLYGALQQVAQSMAYNERAAVFHYGSDTYVLHNVGDTGQIDAADSLIQLVGIQDLQDVAGTVSAGPRGIGS</sequence>
<reference evidence="2" key="1">
    <citation type="submission" date="2016-10" db="EMBL/GenBank/DDBJ databases">
        <authorList>
            <person name="de Groot N.N."/>
        </authorList>
    </citation>
    <scope>NUCLEOTIDE SEQUENCE [LARGE SCALE GENOMIC DNA]</scope>
    <source>
        <strain evidence="2">DSM 15758</strain>
    </source>
</reference>
<proteinExistence type="predicted"/>
<dbReference type="Proteomes" id="UP000183046">
    <property type="component" value="Unassembled WGS sequence"/>
</dbReference>
<comment type="caution">
    <text evidence="1">The sequence shown here is derived from an EMBL/GenBank/DDBJ whole genome shotgun (WGS) entry which is preliminary data.</text>
</comment>
<gene>
    <name evidence="1" type="ORF">SAMN05216279_1117</name>
</gene>